<gene>
    <name evidence="2" type="ORF">LNINA_LOCUS5466</name>
</gene>
<reference evidence="2 3" key="1">
    <citation type="submission" date="2023-11" db="EMBL/GenBank/DDBJ databases">
        <authorList>
            <person name="Okamura Y."/>
        </authorList>
    </citation>
    <scope>NUCLEOTIDE SEQUENCE [LARGE SCALE GENOMIC DNA]</scope>
</reference>
<evidence type="ECO:0000256" key="1">
    <source>
        <dbReference type="SAM" id="MobiDB-lite"/>
    </source>
</evidence>
<feature type="region of interest" description="Disordered" evidence="1">
    <location>
        <begin position="136"/>
        <end position="170"/>
    </location>
</feature>
<accession>A0AAV1JCU6</accession>
<name>A0AAV1JCU6_9NEOP</name>
<feature type="compositionally biased region" description="Polar residues" evidence="1">
    <location>
        <begin position="161"/>
        <end position="170"/>
    </location>
</feature>
<protein>
    <submittedName>
        <fullName evidence="2">Uncharacterized protein</fullName>
    </submittedName>
</protein>
<organism evidence="2 3">
    <name type="scientific">Leptosia nina</name>
    <dbReference type="NCBI Taxonomy" id="320188"/>
    <lineage>
        <taxon>Eukaryota</taxon>
        <taxon>Metazoa</taxon>
        <taxon>Ecdysozoa</taxon>
        <taxon>Arthropoda</taxon>
        <taxon>Hexapoda</taxon>
        <taxon>Insecta</taxon>
        <taxon>Pterygota</taxon>
        <taxon>Neoptera</taxon>
        <taxon>Endopterygota</taxon>
        <taxon>Lepidoptera</taxon>
        <taxon>Glossata</taxon>
        <taxon>Ditrysia</taxon>
        <taxon>Papilionoidea</taxon>
        <taxon>Pieridae</taxon>
        <taxon>Pierinae</taxon>
        <taxon>Leptosia</taxon>
    </lineage>
</organism>
<evidence type="ECO:0000313" key="2">
    <source>
        <dbReference type="EMBL" id="CAK1545851.1"/>
    </source>
</evidence>
<keyword evidence="3" id="KW-1185">Reference proteome</keyword>
<feature type="compositionally biased region" description="Acidic residues" evidence="1">
    <location>
        <begin position="231"/>
        <end position="241"/>
    </location>
</feature>
<proteinExistence type="predicted"/>
<dbReference type="AlphaFoldDB" id="A0AAV1JCU6"/>
<dbReference type="Proteomes" id="UP001497472">
    <property type="component" value="Unassembled WGS sequence"/>
</dbReference>
<feature type="region of interest" description="Disordered" evidence="1">
    <location>
        <begin position="212"/>
        <end position="241"/>
    </location>
</feature>
<dbReference type="EMBL" id="CAVLEF010000007">
    <property type="protein sequence ID" value="CAK1545851.1"/>
    <property type="molecule type" value="Genomic_DNA"/>
</dbReference>
<comment type="caution">
    <text evidence="2">The sequence shown here is derived from an EMBL/GenBank/DDBJ whole genome shotgun (WGS) entry which is preliminary data.</text>
</comment>
<evidence type="ECO:0000313" key="3">
    <source>
        <dbReference type="Proteomes" id="UP001497472"/>
    </source>
</evidence>
<sequence>MPNLESNIFDKLLSNEILSMKQQIYERNATFPTTMQISTQRKVPTPLLELQQRWPIEQLQSNNEKKVDFVKYMENLNRATEIDEILEDDNADICKRNCNSSNDKVLKLRSLTHKLHKINLPSKALRVTKKCTCEDGVSKTRDSKSKKHRDHFLNQKENENDNSQLGSSTQVCSRTVPTSTITPYPFYITYSPYFIGTMVDYTNFYYHPDVIGDLKRPRPHNERKHKKPILDEDESDDEESQEIYYEYSQPYLDESTRKTAKHKEKTKSDRNGFTIYYTSNEQNSEIQENIQVVNKNKFVDEIVDDLKMLYNEAVIKDCYCSSCAYQLGLQIIAMVYLLQIVM</sequence>